<protein>
    <recommendedName>
        <fullName evidence="4">Phage minor structural protein GP20</fullName>
    </recommendedName>
</protein>
<feature type="coiled-coil region" evidence="1">
    <location>
        <begin position="58"/>
        <end position="92"/>
    </location>
</feature>
<keyword evidence="1" id="KW-0175">Coiled coil</keyword>
<reference evidence="2 3" key="1">
    <citation type="submission" date="2018-08" db="EMBL/GenBank/DDBJ databases">
        <title>A genome reference for cultivated species of the human gut microbiota.</title>
        <authorList>
            <person name="Zou Y."/>
            <person name="Xue W."/>
            <person name="Luo G."/>
        </authorList>
    </citation>
    <scope>NUCLEOTIDE SEQUENCE [LARGE SCALE GENOMIC DNA]</scope>
    <source>
        <strain evidence="2 3">AM43-2</strain>
    </source>
</reference>
<sequence length="199" mass="22129">MEWLKELLEKAKITDGKLNVDEVMEAAKKEFPKHAVPKNVFNDKCEELKTANATITTLKKENGDNEELQNKIKDYEAEIGNLKTAAINATKQYALKEQLTKSGVLDPDYLIYKAGGIDKFTFDKDNNPIGVDESIKAYREDKTMAHLFKQKAGYEPSKGGSPTKNPFAKETFNLTEQGKMLKENPAQAKELAAAAGVTI</sequence>
<name>A0A413S001_9FIRM</name>
<dbReference type="RefSeq" id="WP_118025346.1">
    <property type="nucleotide sequence ID" value="NZ_JAFILN010000010.1"/>
</dbReference>
<dbReference type="EMBL" id="QSFO01000007">
    <property type="protein sequence ID" value="RHA54495.1"/>
    <property type="molecule type" value="Genomic_DNA"/>
</dbReference>
<evidence type="ECO:0008006" key="4">
    <source>
        <dbReference type="Google" id="ProtNLM"/>
    </source>
</evidence>
<evidence type="ECO:0000313" key="3">
    <source>
        <dbReference type="Proteomes" id="UP000284598"/>
    </source>
</evidence>
<dbReference type="Pfam" id="PF06810">
    <property type="entry name" value="Phage_scaffold"/>
    <property type="match status" value="1"/>
</dbReference>
<accession>A0A413S001</accession>
<dbReference type="InterPro" id="IPR009636">
    <property type="entry name" value="SCAF"/>
</dbReference>
<gene>
    <name evidence="2" type="ORF">DW929_07380</name>
</gene>
<evidence type="ECO:0000313" key="2">
    <source>
        <dbReference type="EMBL" id="RHA54495.1"/>
    </source>
</evidence>
<dbReference type="Proteomes" id="UP000284598">
    <property type="component" value="Unassembled WGS sequence"/>
</dbReference>
<evidence type="ECO:0000256" key="1">
    <source>
        <dbReference type="SAM" id="Coils"/>
    </source>
</evidence>
<dbReference type="AlphaFoldDB" id="A0A413S001"/>
<proteinExistence type="predicted"/>
<comment type="caution">
    <text evidence="2">The sequence shown here is derived from an EMBL/GenBank/DDBJ whole genome shotgun (WGS) entry which is preliminary data.</text>
</comment>
<organism evidence="2 3">
    <name type="scientific">Eubacterium ventriosum</name>
    <dbReference type="NCBI Taxonomy" id="39496"/>
    <lineage>
        <taxon>Bacteria</taxon>
        <taxon>Bacillati</taxon>
        <taxon>Bacillota</taxon>
        <taxon>Clostridia</taxon>
        <taxon>Eubacteriales</taxon>
        <taxon>Eubacteriaceae</taxon>
        <taxon>Eubacterium</taxon>
    </lineage>
</organism>